<dbReference type="Proteomes" id="UP000190961">
    <property type="component" value="Unassembled WGS sequence"/>
</dbReference>
<proteinExistence type="predicted"/>
<dbReference type="InterPro" id="IPR036412">
    <property type="entry name" value="HAD-like_sf"/>
</dbReference>
<dbReference type="GO" id="GO:0008253">
    <property type="term" value="F:5'-nucleotidase activity"/>
    <property type="evidence" value="ECO:0007669"/>
    <property type="project" value="InterPro"/>
</dbReference>
<organism evidence="1 2">
    <name type="scientific">Ohtaekwangia koreensis</name>
    <dbReference type="NCBI Taxonomy" id="688867"/>
    <lineage>
        <taxon>Bacteria</taxon>
        <taxon>Pseudomonadati</taxon>
        <taxon>Bacteroidota</taxon>
        <taxon>Cytophagia</taxon>
        <taxon>Cytophagales</taxon>
        <taxon>Fulvivirgaceae</taxon>
        <taxon>Ohtaekwangia</taxon>
    </lineage>
</organism>
<dbReference type="SUPFAM" id="SSF56784">
    <property type="entry name" value="HAD-like"/>
    <property type="match status" value="1"/>
</dbReference>
<dbReference type="SFLD" id="SFLDS00003">
    <property type="entry name" value="Haloacid_Dehalogenase"/>
    <property type="match status" value="1"/>
</dbReference>
<dbReference type="RefSeq" id="WP_079685009.1">
    <property type="nucleotide sequence ID" value="NZ_FUZU01000001.1"/>
</dbReference>
<dbReference type="Gene3D" id="1.10.150.240">
    <property type="entry name" value="Putative phosphatase, domain 2"/>
    <property type="match status" value="1"/>
</dbReference>
<evidence type="ECO:0000313" key="1">
    <source>
        <dbReference type="EMBL" id="SKC42420.1"/>
    </source>
</evidence>
<dbReference type="InterPro" id="IPR006439">
    <property type="entry name" value="HAD-SF_hydro_IA"/>
</dbReference>
<dbReference type="OrthoDB" id="9802350at2"/>
<dbReference type="AlphaFoldDB" id="A0A1T5ITE2"/>
<dbReference type="InterPro" id="IPR023198">
    <property type="entry name" value="PGP-like_dom2"/>
</dbReference>
<dbReference type="NCBIfam" id="TIGR02254">
    <property type="entry name" value="YjjG_YfnB"/>
    <property type="match status" value="1"/>
</dbReference>
<dbReference type="InterPro" id="IPR011951">
    <property type="entry name" value="HAD-SF_hydro_IA_YjjG/PynA"/>
</dbReference>
<protein>
    <submittedName>
        <fullName evidence="1">Putative hydrolase of the HAD superfamily</fullName>
    </submittedName>
</protein>
<evidence type="ECO:0000313" key="2">
    <source>
        <dbReference type="Proteomes" id="UP000190961"/>
    </source>
</evidence>
<dbReference type="STRING" id="688867.SAMN05660236_0376"/>
<dbReference type="InterPro" id="IPR041492">
    <property type="entry name" value="HAD_2"/>
</dbReference>
<accession>A0A1T5ITE2</accession>
<gene>
    <name evidence="1" type="ORF">SAMN05660236_0376</name>
</gene>
<dbReference type="SFLD" id="SFLDG01129">
    <property type="entry name" value="C1.5:_HAD__Beta-PGM__Phosphata"/>
    <property type="match status" value="1"/>
</dbReference>
<reference evidence="1 2" key="1">
    <citation type="submission" date="2017-02" db="EMBL/GenBank/DDBJ databases">
        <authorList>
            <person name="Peterson S.W."/>
        </authorList>
    </citation>
    <scope>NUCLEOTIDE SEQUENCE [LARGE SCALE GENOMIC DNA]</scope>
    <source>
        <strain evidence="1 2">DSM 25262</strain>
    </source>
</reference>
<dbReference type="InterPro" id="IPR023214">
    <property type="entry name" value="HAD_sf"/>
</dbReference>
<keyword evidence="1" id="KW-0378">Hydrolase</keyword>
<dbReference type="Gene3D" id="3.40.50.1000">
    <property type="entry name" value="HAD superfamily/HAD-like"/>
    <property type="match status" value="1"/>
</dbReference>
<keyword evidence="2" id="KW-1185">Reference proteome</keyword>
<dbReference type="InterPro" id="IPR052550">
    <property type="entry name" value="Pyrimidine_5'-ntase_YjjG"/>
</dbReference>
<sequence length="238" mass="27713">MQSDFSSTKEYTCIFFDLDHTLWDYETNSRETLHELYIQYDLKNKGVPSLESFQNRFKEVNLALWDLYDTGKITSEVIRKERFKQILEPFNAYEEKLSEDISADYLMTCPRKGHLMPYAIEVLEYLYEKYNLSVITNGFEEIQHTKLTSGNMHKYFDHIVTSQKAGHKKPSREIFEYALKSHSITCNQAVMIGDNLVTDIGGSRNAAIDNVFFNPEKSAHESIVTYEIACLSELRQIL</sequence>
<dbReference type="EMBL" id="FUZU01000001">
    <property type="protein sequence ID" value="SKC42420.1"/>
    <property type="molecule type" value="Genomic_DNA"/>
</dbReference>
<dbReference type="Pfam" id="PF13419">
    <property type="entry name" value="HAD_2"/>
    <property type="match status" value="1"/>
</dbReference>
<dbReference type="PANTHER" id="PTHR47478">
    <property type="match status" value="1"/>
</dbReference>
<dbReference type="NCBIfam" id="TIGR01549">
    <property type="entry name" value="HAD-SF-IA-v1"/>
    <property type="match status" value="1"/>
</dbReference>
<dbReference type="PANTHER" id="PTHR47478:SF1">
    <property type="entry name" value="PYRIMIDINE 5'-NUCLEOTIDASE YJJG"/>
    <property type="match status" value="1"/>
</dbReference>
<name>A0A1T5ITE2_9BACT</name>